<evidence type="ECO:0000313" key="1">
    <source>
        <dbReference type="EMBL" id="KAA6388974.1"/>
    </source>
</evidence>
<comment type="caution">
    <text evidence="1">The sequence shown here is derived from an EMBL/GenBank/DDBJ whole genome shotgun (WGS) entry which is preliminary data.</text>
</comment>
<gene>
    <name evidence="1" type="ORF">EZS28_015500</name>
</gene>
<reference evidence="1 2" key="1">
    <citation type="submission" date="2019-03" db="EMBL/GenBank/DDBJ databases">
        <title>Single cell metagenomics reveals metabolic interactions within the superorganism composed of flagellate Streblomastix strix and complex community of Bacteroidetes bacteria on its surface.</title>
        <authorList>
            <person name="Treitli S.C."/>
            <person name="Kolisko M."/>
            <person name="Husnik F."/>
            <person name="Keeling P."/>
            <person name="Hampl V."/>
        </authorList>
    </citation>
    <scope>NUCLEOTIDE SEQUENCE [LARGE SCALE GENOMIC DNA]</scope>
    <source>
        <strain evidence="1">ST1C</strain>
    </source>
</reference>
<name>A0A5J4W1W7_9EUKA</name>
<protein>
    <recommendedName>
        <fullName evidence="3">Tyr recombinase domain-containing protein</fullName>
    </recommendedName>
</protein>
<sequence>MKTHAGVALSMFSETRDVAQSPIVQAIVKRLNLDNEQKSKYQSVWNLSQLTRFILREGLGEGRKLMQRTMGLIVAFSATRMVELAAIVRKNIEIDLQQMRIKNVVKKRKKPKEFVITFMRRQSICCPVAAMEKWLNAKECTKEMNEGIWLDQDKGRILG</sequence>
<evidence type="ECO:0000313" key="2">
    <source>
        <dbReference type="Proteomes" id="UP000324800"/>
    </source>
</evidence>
<proteinExistence type="predicted"/>
<dbReference type="AlphaFoldDB" id="A0A5J4W1W7"/>
<dbReference type="EMBL" id="SNRW01003764">
    <property type="protein sequence ID" value="KAA6388974.1"/>
    <property type="molecule type" value="Genomic_DNA"/>
</dbReference>
<evidence type="ECO:0008006" key="3">
    <source>
        <dbReference type="Google" id="ProtNLM"/>
    </source>
</evidence>
<organism evidence="1 2">
    <name type="scientific">Streblomastix strix</name>
    <dbReference type="NCBI Taxonomy" id="222440"/>
    <lineage>
        <taxon>Eukaryota</taxon>
        <taxon>Metamonada</taxon>
        <taxon>Preaxostyla</taxon>
        <taxon>Oxymonadida</taxon>
        <taxon>Streblomastigidae</taxon>
        <taxon>Streblomastix</taxon>
    </lineage>
</organism>
<accession>A0A5J4W1W7</accession>
<dbReference type="Proteomes" id="UP000324800">
    <property type="component" value="Unassembled WGS sequence"/>
</dbReference>